<keyword evidence="6" id="KW-0408">Iron</keyword>
<evidence type="ECO:0000256" key="5">
    <source>
        <dbReference type="ARBA" id="ARBA00022898"/>
    </source>
</evidence>
<reference evidence="10" key="1">
    <citation type="journal article" date="2020" name="mSystems">
        <title>Genome- and Community-Level Interaction Insights into Carbon Utilization and Element Cycling Functions of Hydrothermarchaeota in Hydrothermal Sediment.</title>
        <authorList>
            <person name="Zhou Z."/>
            <person name="Liu Y."/>
            <person name="Xu W."/>
            <person name="Pan J."/>
            <person name="Luo Z.H."/>
            <person name="Li M."/>
        </authorList>
    </citation>
    <scope>NUCLEOTIDE SEQUENCE [LARGE SCALE GENOMIC DNA]</scope>
    <source>
        <strain evidence="10">HyVt-505</strain>
    </source>
</reference>
<evidence type="ECO:0000256" key="1">
    <source>
        <dbReference type="ARBA" id="ARBA00001933"/>
    </source>
</evidence>
<evidence type="ECO:0000256" key="2">
    <source>
        <dbReference type="ARBA" id="ARBA00006490"/>
    </source>
</evidence>
<dbReference type="Proteomes" id="UP000885832">
    <property type="component" value="Unassembled WGS sequence"/>
</dbReference>
<dbReference type="InterPro" id="IPR015424">
    <property type="entry name" value="PyrdxlP-dep_Trfase"/>
</dbReference>
<dbReference type="Gene3D" id="3.90.1150.10">
    <property type="entry name" value="Aspartate Aminotransferase, domain 1"/>
    <property type="match status" value="1"/>
</dbReference>
<feature type="domain" description="Aminotransferase class V" evidence="9">
    <location>
        <begin position="1"/>
        <end position="340"/>
    </location>
</feature>
<dbReference type="InterPro" id="IPR015422">
    <property type="entry name" value="PyrdxlP-dep_Trfase_small"/>
</dbReference>
<dbReference type="AlphaFoldDB" id="A0A832J2N7"/>
<gene>
    <name evidence="10" type="ORF">ENJ65_00055</name>
</gene>
<comment type="cofactor">
    <cofactor evidence="1">
        <name>pyridoxal 5'-phosphate</name>
        <dbReference type="ChEBI" id="CHEBI:597326"/>
    </cofactor>
</comment>
<comment type="catalytic activity">
    <reaction evidence="8">
        <text>(sulfur carrier)-H + L-cysteine = (sulfur carrier)-SH + L-alanine</text>
        <dbReference type="Rhea" id="RHEA:43892"/>
        <dbReference type="Rhea" id="RHEA-COMP:14737"/>
        <dbReference type="Rhea" id="RHEA-COMP:14739"/>
        <dbReference type="ChEBI" id="CHEBI:29917"/>
        <dbReference type="ChEBI" id="CHEBI:35235"/>
        <dbReference type="ChEBI" id="CHEBI:57972"/>
        <dbReference type="ChEBI" id="CHEBI:64428"/>
        <dbReference type="EC" id="2.8.1.7"/>
    </reaction>
</comment>
<dbReference type="Pfam" id="PF00266">
    <property type="entry name" value="Aminotran_5"/>
    <property type="match status" value="1"/>
</dbReference>
<protein>
    <submittedName>
        <fullName evidence="10">Cysteine desulfurase</fullName>
    </submittedName>
</protein>
<evidence type="ECO:0000256" key="8">
    <source>
        <dbReference type="ARBA" id="ARBA00050776"/>
    </source>
</evidence>
<evidence type="ECO:0000259" key="9">
    <source>
        <dbReference type="Pfam" id="PF00266"/>
    </source>
</evidence>
<keyword evidence="3" id="KW-0808">Transferase</keyword>
<proteinExistence type="inferred from homology"/>
<dbReference type="GO" id="GO:0046872">
    <property type="term" value="F:metal ion binding"/>
    <property type="evidence" value="ECO:0007669"/>
    <property type="project" value="UniProtKB-KW"/>
</dbReference>
<evidence type="ECO:0000256" key="4">
    <source>
        <dbReference type="ARBA" id="ARBA00022723"/>
    </source>
</evidence>
<dbReference type="SUPFAM" id="SSF53383">
    <property type="entry name" value="PLP-dependent transferases"/>
    <property type="match status" value="1"/>
</dbReference>
<accession>A0A832J2N7</accession>
<dbReference type="PANTHER" id="PTHR11601">
    <property type="entry name" value="CYSTEINE DESULFURYLASE FAMILY MEMBER"/>
    <property type="match status" value="1"/>
</dbReference>
<dbReference type="EMBL" id="DRNF01000005">
    <property type="protein sequence ID" value="HHJ80004.1"/>
    <property type="molecule type" value="Genomic_DNA"/>
</dbReference>
<organism evidence="10">
    <name type="scientific">Candidatus Tenderia electrophaga</name>
    <dbReference type="NCBI Taxonomy" id="1748243"/>
    <lineage>
        <taxon>Bacteria</taxon>
        <taxon>Pseudomonadati</taxon>
        <taxon>Pseudomonadota</taxon>
        <taxon>Gammaproteobacteria</taxon>
        <taxon>Candidatus Tenderiales</taxon>
        <taxon>Candidatus Tenderiaceae</taxon>
        <taxon>Candidatus Tenderia</taxon>
    </lineage>
</organism>
<name>A0A832J2N7_9GAMM</name>
<dbReference type="InterPro" id="IPR015421">
    <property type="entry name" value="PyrdxlP-dep_Trfase_major"/>
</dbReference>
<evidence type="ECO:0000256" key="7">
    <source>
        <dbReference type="ARBA" id="ARBA00023014"/>
    </source>
</evidence>
<sequence>MMPYLRAHHGNPSSVHRQGRLARQAIETARQQVAQLVNAHPSQVVFTGGGTEANNLALKGALVSPRCVAVSAVEHASVLAPLQQMAMEGGQLVRIDVDKDGLITEEAMSIALESAPEMVSIMLANNETGVIQDVARWAEMAAVAGALLHTDAVQAVGKMNVDFAGLGVQLMSLSSHKLYGPKGVGALVRDQRIELAAQMVGGGQETGYRSGTENVAAIVGFGKAAELAGLELQSRCSDMLALKRKLLQRLSKIEGVVVFADQAECLPNTVFLAVPGIDGETLLMQMDRAGIAVSSGSACDSRKSGASQTLLAMGVDEGLARCAVRVSIGKDNTEQDIDVFISAMVQQIKVVRESSMLAWA</sequence>
<dbReference type="Gene3D" id="3.40.640.10">
    <property type="entry name" value="Type I PLP-dependent aspartate aminotransferase-like (Major domain)"/>
    <property type="match status" value="1"/>
</dbReference>
<keyword evidence="4" id="KW-0479">Metal-binding</keyword>
<dbReference type="PIRSF" id="PIRSF005572">
    <property type="entry name" value="NifS"/>
    <property type="match status" value="1"/>
</dbReference>
<keyword evidence="7" id="KW-0411">Iron-sulfur</keyword>
<dbReference type="InterPro" id="IPR000192">
    <property type="entry name" value="Aminotrans_V_dom"/>
</dbReference>
<evidence type="ECO:0000256" key="6">
    <source>
        <dbReference type="ARBA" id="ARBA00023004"/>
    </source>
</evidence>
<dbReference type="PANTHER" id="PTHR11601:SF34">
    <property type="entry name" value="CYSTEINE DESULFURASE"/>
    <property type="match status" value="1"/>
</dbReference>
<comment type="caution">
    <text evidence="10">The sequence shown here is derived from an EMBL/GenBank/DDBJ whole genome shotgun (WGS) entry which is preliminary data.</text>
</comment>
<feature type="non-terminal residue" evidence="10">
    <location>
        <position position="1"/>
    </location>
</feature>
<keyword evidence="5" id="KW-0663">Pyridoxal phosphate</keyword>
<dbReference type="InterPro" id="IPR016454">
    <property type="entry name" value="Cysteine_dSase"/>
</dbReference>
<dbReference type="GO" id="GO:0031071">
    <property type="term" value="F:cysteine desulfurase activity"/>
    <property type="evidence" value="ECO:0007669"/>
    <property type="project" value="UniProtKB-EC"/>
</dbReference>
<dbReference type="Gene3D" id="1.10.260.50">
    <property type="match status" value="1"/>
</dbReference>
<dbReference type="GO" id="GO:0051536">
    <property type="term" value="F:iron-sulfur cluster binding"/>
    <property type="evidence" value="ECO:0007669"/>
    <property type="project" value="UniProtKB-KW"/>
</dbReference>
<comment type="similarity">
    <text evidence="2">Belongs to the class-V pyridoxal-phosphate-dependent aminotransferase family. NifS/IscS subfamily.</text>
</comment>
<evidence type="ECO:0000313" key="10">
    <source>
        <dbReference type="EMBL" id="HHJ80004.1"/>
    </source>
</evidence>
<evidence type="ECO:0000256" key="3">
    <source>
        <dbReference type="ARBA" id="ARBA00022679"/>
    </source>
</evidence>